<dbReference type="InterPro" id="IPR051690">
    <property type="entry name" value="PseI-like"/>
</dbReference>
<dbReference type="InterPro" id="IPR013974">
    <property type="entry name" value="SAF"/>
</dbReference>
<dbReference type="SUPFAM" id="SSF51269">
    <property type="entry name" value="AFP III-like domain"/>
    <property type="match status" value="1"/>
</dbReference>
<dbReference type="Proteomes" id="UP000885797">
    <property type="component" value="Unassembled WGS sequence"/>
</dbReference>
<dbReference type="Pfam" id="PF03102">
    <property type="entry name" value="NeuB"/>
    <property type="match status" value="1"/>
</dbReference>
<dbReference type="SMART" id="SM00858">
    <property type="entry name" value="SAF"/>
    <property type="match status" value="1"/>
</dbReference>
<reference evidence="2" key="1">
    <citation type="journal article" date="2020" name="mSystems">
        <title>Genome- and Community-Level Interaction Insights into Carbon Utilization and Element Cycling Functions of Hydrothermarchaeota in Hydrothermal Sediment.</title>
        <authorList>
            <person name="Zhou Z."/>
            <person name="Liu Y."/>
            <person name="Xu W."/>
            <person name="Pan J."/>
            <person name="Luo Z.H."/>
            <person name="Li M."/>
        </authorList>
    </citation>
    <scope>NUCLEOTIDE SEQUENCE [LARGE SCALE GENOMIC DNA]</scope>
    <source>
        <strain evidence="2">HyVt-503</strain>
    </source>
</reference>
<evidence type="ECO:0000313" key="2">
    <source>
        <dbReference type="EMBL" id="HFC47171.1"/>
    </source>
</evidence>
<dbReference type="AlphaFoldDB" id="A0A7V2WTC0"/>
<dbReference type="InterPro" id="IPR013785">
    <property type="entry name" value="Aldolase_TIM"/>
</dbReference>
<dbReference type="SUPFAM" id="SSF51569">
    <property type="entry name" value="Aldolase"/>
    <property type="match status" value="1"/>
</dbReference>
<dbReference type="Gene3D" id="3.90.1210.10">
    <property type="entry name" value="Antifreeze-like/N-acetylneuraminic acid synthase C-terminal domain"/>
    <property type="match status" value="1"/>
</dbReference>
<comment type="caution">
    <text evidence="2">The sequence shown here is derived from an EMBL/GenBank/DDBJ whole genome shotgun (WGS) entry which is preliminary data.</text>
</comment>
<gene>
    <name evidence="2" type="primary">pseI</name>
    <name evidence="2" type="ORF">ENJ63_04740</name>
</gene>
<dbReference type="InterPro" id="IPR057736">
    <property type="entry name" value="SAF_PseI/NeuA/NeuB"/>
</dbReference>
<dbReference type="Gene3D" id="3.20.20.70">
    <property type="entry name" value="Aldolase class I"/>
    <property type="match status" value="1"/>
</dbReference>
<dbReference type="GO" id="GO:0047444">
    <property type="term" value="F:N-acylneuraminate-9-phosphate synthase activity"/>
    <property type="evidence" value="ECO:0007669"/>
    <property type="project" value="TreeGrafter"/>
</dbReference>
<protein>
    <submittedName>
        <fullName evidence="2">Pseudaminic acid synthase</fullName>
        <ecNumber evidence="2">2.5.1.97</ecNumber>
    </submittedName>
</protein>
<dbReference type="InterPro" id="IPR006190">
    <property type="entry name" value="SAF_AFP_Neu5Ac"/>
</dbReference>
<dbReference type="InterPro" id="IPR013132">
    <property type="entry name" value="PseI/NeuA/B-like_N"/>
</dbReference>
<keyword evidence="2" id="KW-0808">Transferase</keyword>
<dbReference type="EMBL" id="DRND01000378">
    <property type="protein sequence ID" value="HFC47171.1"/>
    <property type="molecule type" value="Genomic_DNA"/>
</dbReference>
<evidence type="ECO:0000259" key="1">
    <source>
        <dbReference type="PROSITE" id="PS50844"/>
    </source>
</evidence>
<accession>A0A7V2WTC0</accession>
<dbReference type="NCBIfam" id="TIGR03586">
    <property type="entry name" value="PseI"/>
    <property type="match status" value="1"/>
</dbReference>
<dbReference type="GO" id="GO:0016051">
    <property type="term" value="P:carbohydrate biosynthetic process"/>
    <property type="evidence" value="ECO:0007669"/>
    <property type="project" value="InterPro"/>
</dbReference>
<proteinExistence type="predicted"/>
<name>A0A7V2WTC0_9BACT</name>
<sequence length="338" mass="38305">MFHAPYFIAEMSANHNGSLERARAIVKAAKETGADAIKLQTYTPDTLTIDCHNEYFRIQDPRSPWYGRNLYELYKEAHMPWDWQEELFKLSHDLGITCFSTVYDRSSVDFLERLDCPFYKIASFEITDLAFIEYVAKTHKPIIMSTGMADISEIKEAVDAARSGGCKELVLLKCVSAYPAPPDEMNLRTIPHMKELFQCQVGLSDHTLGIGVSLGAISLGAEVIERHMTLRREDGGPDSGFSLEPHEMKELVREGRRLNEALGHVSYGAGRREKASKDFRRSLFFVRDLKKGQVITGEDIRSIRPSHGLQPKFLPIVLGRRVKEDIVRGTPVSWELVE</sequence>
<dbReference type="CDD" id="cd11615">
    <property type="entry name" value="SAF_NeuB_like"/>
    <property type="match status" value="1"/>
</dbReference>
<dbReference type="InterPro" id="IPR020030">
    <property type="entry name" value="Pseudaminic_synth_PseI"/>
</dbReference>
<dbReference type="PROSITE" id="PS50844">
    <property type="entry name" value="AFP_LIKE"/>
    <property type="match status" value="1"/>
</dbReference>
<dbReference type="EC" id="2.5.1.97" evidence="2"/>
<dbReference type="PANTHER" id="PTHR42966:SF2">
    <property type="entry name" value="PSEUDAMINIC ACID SYNTHASE"/>
    <property type="match status" value="1"/>
</dbReference>
<dbReference type="PANTHER" id="PTHR42966">
    <property type="entry name" value="N-ACETYLNEURAMINATE SYNTHASE"/>
    <property type="match status" value="1"/>
</dbReference>
<organism evidence="2">
    <name type="scientific">Dissulfuribacter thermophilus</name>
    <dbReference type="NCBI Taxonomy" id="1156395"/>
    <lineage>
        <taxon>Bacteria</taxon>
        <taxon>Pseudomonadati</taxon>
        <taxon>Thermodesulfobacteriota</taxon>
        <taxon>Dissulfuribacteria</taxon>
        <taxon>Dissulfuribacterales</taxon>
        <taxon>Dissulfuribacteraceae</taxon>
        <taxon>Dissulfuribacter</taxon>
    </lineage>
</organism>
<dbReference type="InterPro" id="IPR036732">
    <property type="entry name" value="AFP_Neu5c_C_sf"/>
</dbReference>
<feature type="domain" description="AFP-like" evidence="1">
    <location>
        <begin position="282"/>
        <end position="338"/>
    </location>
</feature>
<dbReference type="Pfam" id="PF08666">
    <property type="entry name" value="SAF"/>
    <property type="match status" value="1"/>
</dbReference>